<dbReference type="GO" id="GO:0046983">
    <property type="term" value="F:protein dimerization activity"/>
    <property type="evidence" value="ECO:0007669"/>
    <property type="project" value="InterPro"/>
</dbReference>
<keyword evidence="1" id="KW-0805">Transcription regulation</keyword>
<dbReference type="GO" id="GO:0005667">
    <property type="term" value="C:transcription regulator complex"/>
    <property type="evidence" value="ECO:0007669"/>
    <property type="project" value="UniProtKB-ARBA"/>
</dbReference>
<dbReference type="PANTHER" id="PTHR14343">
    <property type="entry name" value="VWFA DOMAIN-CONTAINING PROTEIN"/>
    <property type="match status" value="1"/>
</dbReference>
<proteinExistence type="predicted"/>
<protein>
    <recommendedName>
        <fullName evidence="5">BHLH domain-containing protein</fullName>
    </recommendedName>
</protein>
<organism evidence="6 7">
    <name type="scientific">Zosterops borbonicus</name>
    <dbReference type="NCBI Taxonomy" id="364589"/>
    <lineage>
        <taxon>Eukaryota</taxon>
        <taxon>Metazoa</taxon>
        <taxon>Chordata</taxon>
        <taxon>Craniata</taxon>
        <taxon>Vertebrata</taxon>
        <taxon>Euteleostomi</taxon>
        <taxon>Archelosauria</taxon>
        <taxon>Archosauria</taxon>
        <taxon>Dinosauria</taxon>
        <taxon>Saurischia</taxon>
        <taxon>Theropoda</taxon>
        <taxon>Coelurosauria</taxon>
        <taxon>Aves</taxon>
        <taxon>Neognathae</taxon>
        <taxon>Neoaves</taxon>
        <taxon>Telluraves</taxon>
        <taxon>Australaves</taxon>
        <taxon>Passeriformes</taxon>
        <taxon>Sylvioidea</taxon>
        <taxon>Zosteropidae</taxon>
        <taxon>Zosterops</taxon>
    </lineage>
</organism>
<dbReference type="InterPro" id="IPR032770">
    <property type="entry name" value="DUF4537"/>
</dbReference>
<evidence type="ECO:0000256" key="1">
    <source>
        <dbReference type="ARBA" id="ARBA00023015"/>
    </source>
</evidence>
<comment type="caution">
    <text evidence="6">The sequence shown here is derived from an EMBL/GenBank/DDBJ whole genome shotgun (WGS) entry which is preliminary data.</text>
</comment>
<dbReference type="SUPFAM" id="SSF47459">
    <property type="entry name" value="HLH, helix-loop-helix DNA-binding domain"/>
    <property type="match status" value="1"/>
</dbReference>
<dbReference type="GO" id="GO:0060429">
    <property type="term" value="P:epithelium development"/>
    <property type="evidence" value="ECO:0007669"/>
    <property type="project" value="UniProtKB-ARBA"/>
</dbReference>
<dbReference type="Pfam" id="PF00010">
    <property type="entry name" value="HLH"/>
    <property type="match status" value="1"/>
</dbReference>
<dbReference type="GO" id="GO:0000977">
    <property type="term" value="F:RNA polymerase II transcription regulatory region sequence-specific DNA binding"/>
    <property type="evidence" value="ECO:0007669"/>
    <property type="project" value="UniProtKB-ARBA"/>
</dbReference>
<evidence type="ECO:0000313" key="6">
    <source>
        <dbReference type="EMBL" id="TRZ15926.1"/>
    </source>
</evidence>
<evidence type="ECO:0000256" key="4">
    <source>
        <dbReference type="ARBA" id="ARBA00023242"/>
    </source>
</evidence>
<dbReference type="OrthoDB" id="6241467at2759"/>
<evidence type="ECO:0000256" key="2">
    <source>
        <dbReference type="ARBA" id="ARBA00023125"/>
    </source>
</evidence>
<keyword evidence="7" id="KW-1185">Reference proteome</keyword>
<dbReference type="PANTHER" id="PTHR14343:SF3">
    <property type="entry name" value="SIMILAR TO PREDICTED GENE ICRFP703B1614Q5.5"/>
    <property type="match status" value="1"/>
</dbReference>
<dbReference type="SMART" id="SM00353">
    <property type="entry name" value="HLH"/>
    <property type="match status" value="1"/>
</dbReference>
<accession>A0A8K1GDB6</accession>
<dbReference type="Gene3D" id="4.10.280.10">
    <property type="entry name" value="Helix-loop-helix DNA-binding domain"/>
    <property type="match status" value="1"/>
</dbReference>
<dbReference type="Pfam" id="PF15057">
    <property type="entry name" value="DUF4537"/>
    <property type="match status" value="1"/>
</dbReference>
<gene>
    <name evidence="6" type="ORF">HGM15179_011162</name>
</gene>
<dbReference type="InterPro" id="IPR036638">
    <property type="entry name" value="HLH_DNA-bd_sf"/>
</dbReference>
<dbReference type="Proteomes" id="UP000796761">
    <property type="component" value="Unassembled WGS sequence"/>
</dbReference>
<dbReference type="CDD" id="cd19745">
    <property type="entry name" value="bHLH_TS_ASCL3"/>
    <property type="match status" value="1"/>
</dbReference>
<keyword evidence="4" id="KW-0539">Nucleus</keyword>
<dbReference type="GO" id="GO:0001227">
    <property type="term" value="F:DNA-binding transcription repressor activity, RNA polymerase II-specific"/>
    <property type="evidence" value="ECO:0007669"/>
    <property type="project" value="UniProtKB-ARBA"/>
</dbReference>
<dbReference type="GO" id="GO:0005634">
    <property type="term" value="C:nucleus"/>
    <property type="evidence" value="ECO:0007669"/>
    <property type="project" value="UniProtKB-ARBA"/>
</dbReference>
<name>A0A8K1GDB6_9PASS</name>
<dbReference type="FunFam" id="4.10.280.10:FF:000038">
    <property type="entry name" value="achaete-scute homolog 3"/>
    <property type="match status" value="1"/>
</dbReference>
<keyword evidence="3" id="KW-0804">Transcription</keyword>
<dbReference type="GO" id="GO:0048513">
    <property type="term" value="P:animal organ development"/>
    <property type="evidence" value="ECO:0007669"/>
    <property type="project" value="UniProtKB-ARBA"/>
</dbReference>
<feature type="domain" description="BHLH" evidence="5">
    <location>
        <begin position="92"/>
        <end position="144"/>
    </location>
</feature>
<evidence type="ECO:0000313" key="7">
    <source>
        <dbReference type="Proteomes" id="UP000796761"/>
    </source>
</evidence>
<dbReference type="InterPro" id="IPR011598">
    <property type="entry name" value="bHLH_dom"/>
</dbReference>
<evidence type="ECO:0000256" key="3">
    <source>
        <dbReference type="ARBA" id="ARBA00023163"/>
    </source>
</evidence>
<dbReference type="AlphaFoldDB" id="A0A8K1GDB6"/>
<reference evidence="6" key="1">
    <citation type="submission" date="2019-04" db="EMBL/GenBank/DDBJ databases">
        <title>Genome assembly of Zosterops borbonicus 15179.</title>
        <authorList>
            <person name="Leroy T."/>
            <person name="Anselmetti Y."/>
            <person name="Tilak M.-K."/>
            <person name="Nabholz B."/>
        </authorList>
    </citation>
    <scope>NUCLEOTIDE SEQUENCE</scope>
    <source>
        <strain evidence="6">HGM_15179</strain>
        <tissue evidence="6">Muscle</tissue>
    </source>
</reference>
<dbReference type="EMBL" id="SWJQ01000344">
    <property type="protein sequence ID" value="TRZ15926.1"/>
    <property type="molecule type" value="Genomic_DNA"/>
</dbReference>
<evidence type="ECO:0000259" key="5">
    <source>
        <dbReference type="PROSITE" id="PS50888"/>
    </source>
</evidence>
<sequence length="629" mass="70626">MQNLMDGKSYCNLICAEAQHIQLARPFCADPLVTFHVYPETPNQVPLPEDLSFLPFMSEHLITETFYSEPCPFPYQMPHSSLHKSEYSYGSAFIRKRNERERQRVKCVNEGYAKLRHHLPKEYLEKRLSKVETLRAAIKYIRCQWISHCLPSSGPAWKRLEESGGPGSNVPVLARGEQDGFYYPGTVKEEIENERGMFLVEFAKPLVSHGRHPVCVQKTAKDDILEYVNGMKHSLLPGDRVLAPWEPDRARYGPGTVLRGIETRDPLRASEDEEITVQFWNDKQVKLPRGVALWIPPSLWERIVEMIYMPFTSRLKPRPSQDTSSCIFPCSPKPALIPACAVCSLAKHCLLCSPCWPHFHHHCAGGICCSSAWLRCICCCHPCAAAWWSLPSRSLVFQDKAEEAESSSEPSPHLLALKGTKQGEAAAVATSSPSSDLEWNLKPSLSESTVGDSAVNTRSSCLEKPRLKNSARPEGKYWERIHYKSHSSNSGPRSCSNTCTKGQLESKAISTGDTSGVAPAQQSAMFETIDQTPRGQFTLKEILGNQDFEPSLREEGSAASEKQRYKAASDDKCKATCVGDDKPDVIDPVRAHLQRSRERRDQPEFGTCTAHKAQGLKFQSRRIWNYTVT</sequence>
<keyword evidence="2" id="KW-0238">DNA-binding</keyword>
<dbReference type="PROSITE" id="PS50888">
    <property type="entry name" value="BHLH"/>
    <property type="match status" value="1"/>
</dbReference>